<evidence type="ECO:0000256" key="2">
    <source>
        <dbReference type="ARBA" id="ARBA00022801"/>
    </source>
</evidence>
<dbReference type="PROSITE" id="PS51746">
    <property type="entry name" value="PPM_2"/>
    <property type="match status" value="1"/>
</dbReference>
<protein>
    <submittedName>
        <fullName evidence="8">Uncharacterized protein LOC108744957</fullName>
    </submittedName>
</protein>
<feature type="region of interest" description="Disordered" evidence="5">
    <location>
        <begin position="360"/>
        <end position="414"/>
    </location>
</feature>
<feature type="region of interest" description="Disordered" evidence="5">
    <location>
        <begin position="708"/>
        <end position="782"/>
    </location>
</feature>
<feature type="compositionally biased region" description="Basic and acidic residues" evidence="5">
    <location>
        <begin position="448"/>
        <end position="459"/>
    </location>
</feature>
<feature type="compositionally biased region" description="Basic and acidic residues" evidence="5">
    <location>
        <begin position="567"/>
        <end position="581"/>
    </location>
</feature>
<dbReference type="InterPro" id="IPR036457">
    <property type="entry name" value="PPM-type-like_dom_sf"/>
</dbReference>
<feature type="compositionally biased region" description="Polar residues" evidence="5">
    <location>
        <begin position="742"/>
        <end position="752"/>
    </location>
</feature>
<dbReference type="Pfam" id="PF00481">
    <property type="entry name" value="PP2C"/>
    <property type="match status" value="1"/>
</dbReference>
<feature type="compositionally biased region" description="Polar residues" evidence="5">
    <location>
        <begin position="482"/>
        <end position="501"/>
    </location>
</feature>
<gene>
    <name evidence="8" type="primary">LOC108744957</name>
</gene>
<dbReference type="GO" id="GO:0004722">
    <property type="term" value="F:protein serine/threonine phosphatase activity"/>
    <property type="evidence" value="ECO:0007669"/>
    <property type="project" value="InterPro"/>
</dbReference>
<sequence>MPASIGVNLRVTGHCRQGGRKYMEDFFSVAYQQTEDERDLEYAFFGIYDGHGGAEAAAFAKEHLMETIVKQKNFWSDNDIDVLRAIKDGYIGTHYAMWKEQEKWPKTASGLPSTAGTTASVAFIRRGKIYIGHVGDSGIILGYQEPGCPEWKAKPLTKEHKPESALEMSRIESCGGKVVLKSGVPRVVWNRPRIGHQGPVRRSTPIDEIPFLAVARSLGDLWSYNSQLDEFVVSPDPDCSVIPIDTSTFRCLIFGTDGLYNMLSPQMAVHIVQQAERHNENAALSDDPNKVGWLNPSKCLVEKALERWSTTKMRADNTSVVTLMLDPPGPPRAQVLKNKKKNNAYPDSGLKIVTRYEDNDGKTSKDFEEKEKEVEKVPEEDEVPNVCQKITRNNNRDEELQQQTQKNVEDKETENVEEVKTLTVENDIFFKSTTNLNDIDLDFTEKTRESLSYEVRKPSTSDSEDLSSCCSSSSIDHEVSKSTKSSENIQIHEISSSSNDNFEIEEETVNSQTKSESYTIKTHRTNKVETRISTNQKTKSKNNKSPKKEESQSENDSKNGQGPSRPPQEKPVPKSNIRDSLRSTTSAKLKENAWLRGRKRRLINTNSSNDEIRQIAPRKRMRANSSLPAVAKKKQQPKVKTMTDVETRRKYPKLKAPVLKVTKSKKKLLSVNKVVLRQKIRALQRIMTSRVSSLPSAIIIEKSKSHINFNNNNNDNKVSEKKSTKTDKQDIIKKRKAFKKVPSTNMSFSSVKAVTRSHSDLQQQQHQQQLDKERKRPEKVKNITKTISKVNKNGAISKKTQQKHATKAADCKLGHKTTRSSDGNRNSVLRRSSRKLATLERTTQRCNCC</sequence>
<dbReference type="SUPFAM" id="SSF81606">
    <property type="entry name" value="PP2C-like"/>
    <property type="match status" value="1"/>
</dbReference>
<evidence type="ECO:0000256" key="3">
    <source>
        <dbReference type="ARBA" id="ARBA00022912"/>
    </source>
</evidence>
<feature type="region of interest" description="Disordered" evidence="5">
    <location>
        <begin position="620"/>
        <end position="647"/>
    </location>
</feature>
<comment type="similarity">
    <text evidence="4">Belongs to the PP2C family.</text>
</comment>
<dbReference type="FunFam" id="3.60.40.10:FF:000060">
    <property type="entry name" value="Protein phosphatase 2c"/>
    <property type="match status" value="1"/>
</dbReference>
<feature type="region of interest" description="Disordered" evidence="5">
    <location>
        <begin position="797"/>
        <end position="827"/>
    </location>
</feature>
<dbReference type="Proteomes" id="UP000192223">
    <property type="component" value="Unplaced"/>
</dbReference>
<feature type="compositionally biased region" description="Basic and acidic residues" evidence="5">
    <location>
        <begin position="717"/>
        <end position="732"/>
    </location>
</feature>
<evidence type="ECO:0000313" key="8">
    <source>
        <dbReference type="RefSeq" id="XP_018336453.1"/>
    </source>
</evidence>
<dbReference type="InterPro" id="IPR015655">
    <property type="entry name" value="PP2C"/>
</dbReference>
<reference evidence="8" key="1">
    <citation type="submission" date="2025-08" db="UniProtKB">
        <authorList>
            <consortium name="RefSeq"/>
        </authorList>
    </citation>
    <scope>IDENTIFICATION</scope>
    <source>
        <tissue evidence="8">Entire body</tissue>
    </source>
</reference>
<evidence type="ECO:0000259" key="6">
    <source>
        <dbReference type="PROSITE" id="PS51746"/>
    </source>
</evidence>
<dbReference type="KEGG" id="apln:108744957"/>
<feature type="region of interest" description="Disordered" evidence="5">
    <location>
        <begin position="448"/>
        <end position="593"/>
    </location>
</feature>
<feature type="compositionally biased region" description="Basic and acidic residues" evidence="5">
    <location>
        <begin position="546"/>
        <end position="557"/>
    </location>
</feature>
<dbReference type="CTD" id="31404"/>
<dbReference type="CDD" id="cd00143">
    <property type="entry name" value="PP2Cc"/>
    <property type="match status" value="1"/>
</dbReference>
<dbReference type="STRING" id="224129.A0A1W4XVF6"/>
<keyword evidence="7" id="KW-1185">Reference proteome</keyword>
<dbReference type="InParanoid" id="A0A1W4XVF6"/>
<feature type="compositionally biased region" description="Polar residues" evidence="5">
    <location>
        <begin position="509"/>
        <end position="520"/>
    </location>
</feature>
<dbReference type="GeneID" id="108744957"/>
<dbReference type="RefSeq" id="XP_018336453.1">
    <property type="nucleotide sequence ID" value="XM_018480951.2"/>
</dbReference>
<dbReference type="PROSITE" id="PS01032">
    <property type="entry name" value="PPM_1"/>
    <property type="match status" value="1"/>
</dbReference>
<feature type="compositionally biased region" description="Basic and acidic residues" evidence="5">
    <location>
        <begin position="360"/>
        <end position="377"/>
    </location>
</feature>
<keyword evidence="1" id="KW-0479">Metal-binding</keyword>
<evidence type="ECO:0000313" key="7">
    <source>
        <dbReference type="Proteomes" id="UP000192223"/>
    </source>
</evidence>
<dbReference type="PANTHER" id="PTHR47992">
    <property type="entry name" value="PROTEIN PHOSPHATASE"/>
    <property type="match status" value="1"/>
</dbReference>
<dbReference type="Gene3D" id="3.60.40.10">
    <property type="entry name" value="PPM-type phosphatase domain"/>
    <property type="match status" value="1"/>
</dbReference>
<dbReference type="OrthoDB" id="10025511at2759"/>
<proteinExistence type="inferred from homology"/>
<accession>A0A1W4XVF6</accession>
<evidence type="ECO:0000256" key="1">
    <source>
        <dbReference type="ARBA" id="ARBA00022723"/>
    </source>
</evidence>
<evidence type="ECO:0000256" key="5">
    <source>
        <dbReference type="SAM" id="MobiDB-lite"/>
    </source>
</evidence>
<dbReference type="GO" id="GO:0046872">
    <property type="term" value="F:metal ion binding"/>
    <property type="evidence" value="ECO:0007669"/>
    <property type="project" value="UniProtKB-KW"/>
</dbReference>
<feature type="compositionally biased region" description="Basic and acidic residues" evidence="5">
    <location>
        <begin position="769"/>
        <end position="781"/>
    </location>
</feature>
<dbReference type="AlphaFoldDB" id="A0A1W4XVF6"/>
<keyword evidence="3 4" id="KW-0904">Protein phosphatase</keyword>
<keyword evidence="2 4" id="KW-0378">Hydrolase</keyword>
<organism evidence="7 8">
    <name type="scientific">Agrilus planipennis</name>
    <name type="common">Emerald ash borer</name>
    <name type="synonym">Agrilus marcopoli</name>
    <dbReference type="NCBI Taxonomy" id="224129"/>
    <lineage>
        <taxon>Eukaryota</taxon>
        <taxon>Metazoa</taxon>
        <taxon>Ecdysozoa</taxon>
        <taxon>Arthropoda</taxon>
        <taxon>Hexapoda</taxon>
        <taxon>Insecta</taxon>
        <taxon>Pterygota</taxon>
        <taxon>Neoptera</taxon>
        <taxon>Endopterygota</taxon>
        <taxon>Coleoptera</taxon>
        <taxon>Polyphaga</taxon>
        <taxon>Elateriformia</taxon>
        <taxon>Buprestoidea</taxon>
        <taxon>Buprestidae</taxon>
        <taxon>Agrilinae</taxon>
        <taxon>Agrilus</taxon>
    </lineage>
</organism>
<name>A0A1W4XVF6_AGRPL</name>
<evidence type="ECO:0000256" key="4">
    <source>
        <dbReference type="RuleBase" id="RU003465"/>
    </source>
</evidence>
<dbReference type="SMART" id="SM00332">
    <property type="entry name" value="PP2Cc"/>
    <property type="match status" value="1"/>
</dbReference>
<dbReference type="InterPro" id="IPR000222">
    <property type="entry name" value="PP2C_BS"/>
</dbReference>
<feature type="domain" description="PPM-type phosphatase" evidence="6">
    <location>
        <begin position="10"/>
        <end position="325"/>
    </location>
</feature>
<dbReference type="InterPro" id="IPR001932">
    <property type="entry name" value="PPM-type_phosphatase-like_dom"/>
</dbReference>